<keyword evidence="5" id="KW-1185">Reference proteome</keyword>
<dbReference type="AlphaFoldDB" id="A0A1I6Q409"/>
<evidence type="ECO:0000313" key="4">
    <source>
        <dbReference type="EMBL" id="SFS47221.1"/>
    </source>
</evidence>
<feature type="domain" description="VWFA" evidence="3">
    <location>
        <begin position="130"/>
        <end position="318"/>
    </location>
</feature>
<dbReference type="RefSeq" id="WP_091834384.1">
    <property type="nucleotide sequence ID" value="NZ_FPAA01000002.1"/>
</dbReference>
<feature type="chain" id="PRO_5009303921" evidence="2">
    <location>
        <begin position="25"/>
        <end position="437"/>
    </location>
</feature>
<evidence type="ECO:0000256" key="2">
    <source>
        <dbReference type="SAM" id="SignalP"/>
    </source>
</evidence>
<dbReference type="EMBL" id="FPAA01000002">
    <property type="protein sequence ID" value="SFS47221.1"/>
    <property type="molecule type" value="Genomic_DNA"/>
</dbReference>
<dbReference type="PANTHER" id="PTHR10166:SF37">
    <property type="entry name" value="STOLID, ISOFORM H"/>
    <property type="match status" value="1"/>
</dbReference>
<dbReference type="Proteomes" id="UP000198660">
    <property type="component" value="Unassembled WGS sequence"/>
</dbReference>
<dbReference type="InterPro" id="IPR002035">
    <property type="entry name" value="VWF_A"/>
</dbReference>
<proteinExistence type="predicted"/>
<feature type="region of interest" description="Disordered" evidence="1">
    <location>
        <begin position="103"/>
        <end position="125"/>
    </location>
</feature>
<keyword evidence="2" id="KW-0732">Signal</keyword>
<name>A0A1I6Q409_9BACL</name>
<dbReference type="SUPFAM" id="SSF53300">
    <property type="entry name" value="vWA-like"/>
    <property type="match status" value="1"/>
</dbReference>
<evidence type="ECO:0000256" key="1">
    <source>
        <dbReference type="SAM" id="MobiDB-lite"/>
    </source>
</evidence>
<dbReference type="PROSITE" id="PS51257">
    <property type="entry name" value="PROKAR_LIPOPROTEIN"/>
    <property type="match status" value="1"/>
</dbReference>
<dbReference type="SMART" id="SM00327">
    <property type="entry name" value="VWA"/>
    <property type="match status" value="1"/>
</dbReference>
<dbReference type="InterPro" id="IPR051173">
    <property type="entry name" value="Ca_channel_alpha-2/delta"/>
</dbReference>
<dbReference type="Gene3D" id="3.40.50.410">
    <property type="entry name" value="von Willebrand factor, type A domain"/>
    <property type="match status" value="1"/>
</dbReference>
<organism evidence="4 5">
    <name type="scientific">Marininema halotolerans</name>
    <dbReference type="NCBI Taxonomy" id="1155944"/>
    <lineage>
        <taxon>Bacteria</taxon>
        <taxon>Bacillati</taxon>
        <taxon>Bacillota</taxon>
        <taxon>Bacilli</taxon>
        <taxon>Bacillales</taxon>
        <taxon>Thermoactinomycetaceae</taxon>
        <taxon>Marininema</taxon>
    </lineage>
</organism>
<accession>A0A1I6Q409</accession>
<dbReference type="Pfam" id="PF00092">
    <property type="entry name" value="VWA"/>
    <property type="match status" value="1"/>
</dbReference>
<dbReference type="PANTHER" id="PTHR10166">
    <property type="entry name" value="VOLTAGE-DEPENDENT CALCIUM CHANNEL SUBUNIT ALPHA-2/DELTA-RELATED"/>
    <property type="match status" value="1"/>
</dbReference>
<feature type="signal peptide" evidence="2">
    <location>
        <begin position="1"/>
        <end position="24"/>
    </location>
</feature>
<reference evidence="5" key="1">
    <citation type="submission" date="2016-10" db="EMBL/GenBank/DDBJ databases">
        <authorList>
            <person name="Varghese N."/>
            <person name="Submissions S."/>
        </authorList>
    </citation>
    <scope>NUCLEOTIDE SEQUENCE [LARGE SCALE GENOMIC DNA]</scope>
    <source>
        <strain evidence="5">DSM 45789</strain>
    </source>
</reference>
<dbReference type="PROSITE" id="PS50234">
    <property type="entry name" value="VWFA"/>
    <property type="match status" value="1"/>
</dbReference>
<protein>
    <submittedName>
        <fullName evidence="4">Ca-activated chloride channel family protein</fullName>
    </submittedName>
</protein>
<sequence>MKNLQKVWLLGFIIVLMMSGCANATKEASTSPTGKSDPKNRKVAIKIEDILKGKEGEYAGDGYDKNKVEQELDKIPKNASDEEVFNRIVALVGEDFRPEKKAYDELDPKYNRAGKKPGDDVKKPERKPTNIAILLDSSGSMSSQVSGGQKMTVAKEAVQEFADKAPKEAMVSLIAYGHKGSNRQADKKKSCKAIETLYPLSTINKSEFNTALSSLKPTGWTPLAGAIRQAKDAFASKGIDQSDNVVFVVSDGLETCGGNPAKEAKKLAEANIKATVNIIGFDVNNKEQQQLKEVAEAGGGAFFKAQSKEDLQDYFNKQYDDMWQKWIDYKNNAIENNLDQNSDKTRSLLDIHDSTIDKMANESDRFPDAITYINKNNNLNKLDYYNSKRGIALDSFFSNRYVELSDKKSKNYIDSSDQLDKDVKDGLDSVEENRKDQ</sequence>
<evidence type="ECO:0000259" key="3">
    <source>
        <dbReference type="PROSITE" id="PS50234"/>
    </source>
</evidence>
<dbReference type="GO" id="GO:0005245">
    <property type="term" value="F:voltage-gated calcium channel activity"/>
    <property type="evidence" value="ECO:0007669"/>
    <property type="project" value="TreeGrafter"/>
</dbReference>
<gene>
    <name evidence="4" type="ORF">SAMN05444972_102328</name>
</gene>
<dbReference type="OrthoDB" id="9783818at2"/>
<dbReference type="InterPro" id="IPR036465">
    <property type="entry name" value="vWFA_dom_sf"/>
</dbReference>
<dbReference type="GO" id="GO:0005891">
    <property type="term" value="C:voltage-gated calcium channel complex"/>
    <property type="evidence" value="ECO:0007669"/>
    <property type="project" value="TreeGrafter"/>
</dbReference>
<evidence type="ECO:0000313" key="5">
    <source>
        <dbReference type="Proteomes" id="UP000198660"/>
    </source>
</evidence>